<organism evidence="1 2">
    <name type="scientific">Dendrolimus kikuchii</name>
    <dbReference type="NCBI Taxonomy" id="765133"/>
    <lineage>
        <taxon>Eukaryota</taxon>
        <taxon>Metazoa</taxon>
        <taxon>Ecdysozoa</taxon>
        <taxon>Arthropoda</taxon>
        <taxon>Hexapoda</taxon>
        <taxon>Insecta</taxon>
        <taxon>Pterygota</taxon>
        <taxon>Neoptera</taxon>
        <taxon>Endopterygota</taxon>
        <taxon>Lepidoptera</taxon>
        <taxon>Glossata</taxon>
        <taxon>Ditrysia</taxon>
        <taxon>Bombycoidea</taxon>
        <taxon>Lasiocampidae</taxon>
        <taxon>Dendrolimus</taxon>
    </lineage>
</organism>
<name>A0ACC1CXM3_9NEOP</name>
<evidence type="ECO:0000313" key="1">
    <source>
        <dbReference type="EMBL" id="KAJ0176393.1"/>
    </source>
</evidence>
<sequence>MPKRRRFFTPLKNKTKFNILKSESDIKDEPGVSNDSTLSLKEISSARGRFQGVLMDVLEPPAEESQSESSSEETPLSNEGQDKTEESDDEDSQQSRYIVQRQSYVLKLFDRSVDLSQFDEDTPLYPICRAWIANQPRADYSAFGKKHMEPEINLSGSIVELPGPDGPPVPRIPELLPEQLNVSKDIINQMHQTPPPSKEQLLQGHMRRWLAVRQAWLDQGYRVEDRYDSTQDCLNKIALNGM</sequence>
<dbReference type="EMBL" id="CM034399">
    <property type="protein sequence ID" value="KAJ0176393.1"/>
    <property type="molecule type" value="Genomic_DNA"/>
</dbReference>
<gene>
    <name evidence="1" type="ORF">K1T71_007572</name>
</gene>
<evidence type="ECO:0000313" key="2">
    <source>
        <dbReference type="Proteomes" id="UP000824533"/>
    </source>
</evidence>
<dbReference type="Proteomes" id="UP000824533">
    <property type="component" value="Linkage Group LG13"/>
</dbReference>
<protein>
    <submittedName>
        <fullName evidence="1">Uncharacterized protein</fullName>
    </submittedName>
</protein>
<proteinExistence type="predicted"/>
<reference evidence="1 2" key="1">
    <citation type="journal article" date="2021" name="Front. Genet.">
        <title>Chromosome-Level Genome Assembly Reveals Significant Gene Expansion in the Toll and IMD Signaling Pathways of Dendrolimus kikuchii.</title>
        <authorList>
            <person name="Zhou J."/>
            <person name="Wu P."/>
            <person name="Xiong Z."/>
            <person name="Liu N."/>
            <person name="Zhao N."/>
            <person name="Ji M."/>
            <person name="Qiu Y."/>
            <person name="Yang B."/>
        </authorList>
    </citation>
    <scope>NUCLEOTIDE SEQUENCE [LARGE SCALE GENOMIC DNA]</scope>
    <source>
        <strain evidence="1">Ann1</strain>
    </source>
</reference>
<comment type="caution">
    <text evidence="1">The sequence shown here is derived from an EMBL/GenBank/DDBJ whole genome shotgun (WGS) entry which is preliminary data.</text>
</comment>
<keyword evidence="2" id="KW-1185">Reference proteome</keyword>
<accession>A0ACC1CXM3</accession>